<gene>
    <name evidence="1" type="ORF">JZO69_11990</name>
</gene>
<keyword evidence="2" id="KW-1185">Reference proteome</keyword>
<protein>
    <submittedName>
        <fullName evidence="1">BspA family leucine-rich repeat surface protein</fullName>
    </submittedName>
</protein>
<evidence type="ECO:0000313" key="1">
    <source>
        <dbReference type="EMBL" id="MBO0441084.1"/>
    </source>
</evidence>
<sequence>NVEQWNTSKVSNMSNLFRTTNIKSLNLTNWDTSNVTNMYEMFHYSAIEELTLGKMFVFKGAPLLPEKNVHPYTGAWVSKDKTYNNNTDFTTNYDGTFPGTYVREKNKTSQ</sequence>
<comment type="caution">
    <text evidence="1">The sequence shown here is derived from an EMBL/GenBank/DDBJ whole genome shotgun (WGS) entry which is preliminary data.</text>
</comment>
<dbReference type="NCBIfam" id="TIGR02167">
    <property type="entry name" value="Liste_lipo_26"/>
    <property type="match status" value="1"/>
</dbReference>
<dbReference type="InterPro" id="IPR005046">
    <property type="entry name" value="DUF285"/>
</dbReference>
<dbReference type="Proteomes" id="UP000664632">
    <property type="component" value="Unassembled WGS sequence"/>
</dbReference>
<proteinExistence type="predicted"/>
<dbReference type="InterPro" id="IPR011889">
    <property type="entry name" value="Liste_lipo_26"/>
</dbReference>
<dbReference type="Pfam" id="PF03382">
    <property type="entry name" value="DUF285"/>
    <property type="match status" value="1"/>
</dbReference>
<feature type="non-terminal residue" evidence="1">
    <location>
        <position position="1"/>
    </location>
</feature>
<name>A0ABS3H327_9ENTE</name>
<organism evidence="1 2">
    <name type="scientific">Candidatus Enterococcus ikei</name>
    <dbReference type="NCBI Taxonomy" id="2815326"/>
    <lineage>
        <taxon>Bacteria</taxon>
        <taxon>Bacillati</taxon>
        <taxon>Bacillota</taxon>
        <taxon>Bacilli</taxon>
        <taxon>Lactobacillales</taxon>
        <taxon>Enterococcaceae</taxon>
        <taxon>Enterococcus</taxon>
    </lineage>
</organism>
<evidence type="ECO:0000313" key="2">
    <source>
        <dbReference type="Proteomes" id="UP000664632"/>
    </source>
</evidence>
<reference evidence="1 2" key="1">
    <citation type="submission" date="2021-03" db="EMBL/GenBank/DDBJ databases">
        <title>Enterococcal diversity collection.</title>
        <authorList>
            <person name="Gilmore M.S."/>
            <person name="Schwartzman J."/>
            <person name="Van Tyne D."/>
            <person name="Martin M."/>
            <person name="Earl A.M."/>
            <person name="Manson A.L."/>
            <person name="Straub T."/>
            <person name="Salamzade R."/>
            <person name="Saavedra J."/>
            <person name="Lebreton F."/>
            <person name="Prichula J."/>
            <person name="Schaufler K."/>
            <person name="Gaca A."/>
            <person name="Sgardioli B."/>
            <person name="Wagenaar J."/>
            <person name="Strong T."/>
        </authorList>
    </citation>
    <scope>NUCLEOTIDE SEQUENCE [LARGE SCALE GENOMIC DNA]</scope>
    <source>
        <strain evidence="1 2">DIV0869a</strain>
    </source>
</reference>
<dbReference type="RefSeq" id="WP_207113106.1">
    <property type="nucleotide sequence ID" value="NZ_JAFLWD010000031.1"/>
</dbReference>
<dbReference type="EMBL" id="JAFLWD010000031">
    <property type="protein sequence ID" value="MBO0441084.1"/>
    <property type="molecule type" value="Genomic_DNA"/>
</dbReference>
<accession>A0ABS3H327</accession>